<keyword evidence="3" id="KW-0472">Membrane</keyword>
<dbReference type="InterPro" id="IPR018247">
    <property type="entry name" value="EF_Hand_1_Ca_BS"/>
</dbReference>
<dbReference type="EMBL" id="HBEG01039425">
    <property type="protein sequence ID" value="CAD8378950.1"/>
    <property type="molecule type" value="Transcribed_RNA"/>
</dbReference>
<feature type="compositionally biased region" description="Basic residues" evidence="2">
    <location>
        <begin position="76"/>
        <end position="87"/>
    </location>
</feature>
<name>A0A7S0FUA1_9DINO</name>
<gene>
    <name evidence="5" type="ORF">PBAH0796_LOCUS24051</name>
</gene>
<evidence type="ECO:0000259" key="4">
    <source>
        <dbReference type="PROSITE" id="PS50222"/>
    </source>
</evidence>
<feature type="compositionally biased region" description="Polar residues" evidence="2">
    <location>
        <begin position="1"/>
        <end position="19"/>
    </location>
</feature>
<feature type="region of interest" description="Disordered" evidence="2">
    <location>
        <begin position="125"/>
        <end position="144"/>
    </location>
</feature>
<dbReference type="InterPro" id="IPR011992">
    <property type="entry name" value="EF-hand-dom_pair"/>
</dbReference>
<dbReference type="Pfam" id="PF13202">
    <property type="entry name" value="EF-hand_5"/>
    <property type="match status" value="1"/>
</dbReference>
<organism evidence="5">
    <name type="scientific">Pyrodinium bahamense</name>
    <dbReference type="NCBI Taxonomy" id="73915"/>
    <lineage>
        <taxon>Eukaryota</taxon>
        <taxon>Sar</taxon>
        <taxon>Alveolata</taxon>
        <taxon>Dinophyceae</taxon>
        <taxon>Gonyaulacales</taxon>
        <taxon>Pyrocystaceae</taxon>
        <taxon>Pyrodinium</taxon>
    </lineage>
</organism>
<evidence type="ECO:0000256" key="1">
    <source>
        <dbReference type="ARBA" id="ARBA00022837"/>
    </source>
</evidence>
<evidence type="ECO:0000313" key="5">
    <source>
        <dbReference type="EMBL" id="CAD8378950.1"/>
    </source>
</evidence>
<feature type="transmembrane region" description="Helical" evidence="3">
    <location>
        <begin position="50"/>
        <end position="69"/>
    </location>
</feature>
<proteinExistence type="predicted"/>
<evidence type="ECO:0000256" key="2">
    <source>
        <dbReference type="SAM" id="MobiDB-lite"/>
    </source>
</evidence>
<keyword evidence="3" id="KW-0812">Transmembrane</keyword>
<feature type="region of interest" description="Disordered" evidence="2">
    <location>
        <begin position="75"/>
        <end position="104"/>
    </location>
</feature>
<dbReference type="PROSITE" id="PS00018">
    <property type="entry name" value="EF_HAND_1"/>
    <property type="match status" value="1"/>
</dbReference>
<dbReference type="SUPFAM" id="SSF47473">
    <property type="entry name" value="EF-hand"/>
    <property type="match status" value="1"/>
</dbReference>
<dbReference type="InterPro" id="IPR002048">
    <property type="entry name" value="EF_hand_dom"/>
</dbReference>
<sequence length="301" mass="30137">MAQSTTPGAGPSSLQSTTPAAPGASEVRHKVRANHSEGVAEGAVIETNPLYGVLLLLLLLCCMLMYVLGCCEGKRRSGKSGLSKRRAAPAQRPESIEDSVASGSFSSLAGPSELEMQRVPLVHDKGEALSPTGPSPAKGPDLFDVIDRNRDGVISPSEFAQAMGVTGPALPGGATLPAAASTGSAGIAGAVPAYQQPRVSTIRGPVTGTFGSVPVGTAFTAPTGTASIAAPMAAAPVPHAALQTSAPPQAQGYAMVPGTAMTGQVMQPAFDLVTVTPQGLSVQPFSGVGPPPGVQAVQGDR</sequence>
<keyword evidence="1" id="KW-0106">Calcium</keyword>
<reference evidence="5" key="1">
    <citation type="submission" date="2021-01" db="EMBL/GenBank/DDBJ databases">
        <authorList>
            <person name="Corre E."/>
            <person name="Pelletier E."/>
            <person name="Niang G."/>
            <person name="Scheremetjew M."/>
            <person name="Finn R."/>
            <person name="Kale V."/>
            <person name="Holt S."/>
            <person name="Cochrane G."/>
            <person name="Meng A."/>
            <person name="Brown T."/>
            <person name="Cohen L."/>
        </authorList>
    </citation>
    <scope>NUCLEOTIDE SEQUENCE</scope>
    <source>
        <strain evidence="5">Pbaha01</strain>
    </source>
</reference>
<feature type="region of interest" description="Disordered" evidence="2">
    <location>
        <begin position="1"/>
        <end position="28"/>
    </location>
</feature>
<dbReference type="PROSITE" id="PS50222">
    <property type="entry name" value="EF_HAND_2"/>
    <property type="match status" value="1"/>
</dbReference>
<dbReference type="AlphaFoldDB" id="A0A7S0FUA1"/>
<keyword evidence="3" id="KW-1133">Transmembrane helix</keyword>
<evidence type="ECO:0000256" key="3">
    <source>
        <dbReference type="SAM" id="Phobius"/>
    </source>
</evidence>
<feature type="domain" description="EF-hand" evidence="4">
    <location>
        <begin position="141"/>
        <end position="169"/>
    </location>
</feature>
<accession>A0A7S0FUA1</accession>
<protein>
    <recommendedName>
        <fullName evidence="4">EF-hand domain-containing protein</fullName>
    </recommendedName>
</protein>
<dbReference type="GO" id="GO:0005509">
    <property type="term" value="F:calcium ion binding"/>
    <property type="evidence" value="ECO:0007669"/>
    <property type="project" value="InterPro"/>
</dbReference>